<comment type="caution">
    <text evidence="1">The sequence shown here is derived from an EMBL/GenBank/DDBJ whole genome shotgun (WGS) entry which is preliminary data.</text>
</comment>
<keyword evidence="2" id="KW-1185">Reference proteome</keyword>
<accession>A0A2T7A289</accession>
<gene>
    <name evidence="1" type="ORF">B9Z19DRAFT_1062339</name>
</gene>
<dbReference type="Proteomes" id="UP000244722">
    <property type="component" value="Unassembled WGS sequence"/>
</dbReference>
<reference evidence="1 2" key="1">
    <citation type="submission" date="2017-04" db="EMBL/GenBank/DDBJ databases">
        <title>Draft genome sequence of Tuber borchii Vittad., a whitish edible truffle.</title>
        <authorList>
            <consortium name="DOE Joint Genome Institute"/>
            <person name="Murat C."/>
            <person name="Kuo A."/>
            <person name="Barry K.W."/>
            <person name="Clum A."/>
            <person name="Dockter R.B."/>
            <person name="Fauchery L."/>
            <person name="Iotti M."/>
            <person name="Kohler A."/>
            <person name="Labutti K."/>
            <person name="Lindquist E.A."/>
            <person name="Lipzen A."/>
            <person name="Ohm R.A."/>
            <person name="Wang M."/>
            <person name="Grigoriev I.V."/>
            <person name="Zambonelli A."/>
            <person name="Martin F.M."/>
        </authorList>
    </citation>
    <scope>NUCLEOTIDE SEQUENCE [LARGE SCALE GENOMIC DNA]</scope>
    <source>
        <strain evidence="1 2">Tbo3840</strain>
    </source>
</reference>
<name>A0A2T7A289_TUBBO</name>
<proteinExistence type="predicted"/>
<evidence type="ECO:0000313" key="2">
    <source>
        <dbReference type="Proteomes" id="UP000244722"/>
    </source>
</evidence>
<evidence type="ECO:0000313" key="1">
    <source>
        <dbReference type="EMBL" id="PUU81852.1"/>
    </source>
</evidence>
<dbReference type="AlphaFoldDB" id="A0A2T7A289"/>
<dbReference type="EMBL" id="NESQ01000038">
    <property type="protein sequence ID" value="PUU81852.1"/>
    <property type="molecule type" value="Genomic_DNA"/>
</dbReference>
<organism evidence="1 2">
    <name type="scientific">Tuber borchii</name>
    <name type="common">White truffle</name>
    <dbReference type="NCBI Taxonomy" id="42251"/>
    <lineage>
        <taxon>Eukaryota</taxon>
        <taxon>Fungi</taxon>
        <taxon>Dikarya</taxon>
        <taxon>Ascomycota</taxon>
        <taxon>Pezizomycotina</taxon>
        <taxon>Pezizomycetes</taxon>
        <taxon>Pezizales</taxon>
        <taxon>Tuberaceae</taxon>
        <taxon>Tuber</taxon>
    </lineage>
</organism>
<protein>
    <submittedName>
        <fullName evidence="1">Uncharacterized protein</fullName>
    </submittedName>
</protein>
<sequence length="108" mass="12187">MRHVKPSEAQIAAFSTALGKEGCGWPSDCDNSSAGGVIYWKEVRKEYYAPGMHLEFKKRDGEDPEWACSSRKRGGGDGMWGLMATTTWVRMEKRNKVFAFPRGRPEKV</sequence>